<proteinExistence type="predicted"/>
<sequence>MTALSTPLKRLFHDHPASVNESYAQHMQFALGFAFWLTVAAGAALVHALIPALCQTTASRILSRLHGRIARRHAH</sequence>
<evidence type="ECO:0000256" key="1">
    <source>
        <dbReference type="SAM" id="Phobius"/>
    </source>
</evidence>
<accession>A0A369TN53</accession>
<keyword evidence="1" id="KW-1133">Transmembrane helix</keyword>
<name>A0A369TN53_9RHOB</name>
<protein>
    <recommendedName>
        <fullName evidence="4">Capsule biosynthesis protein</fullName>
    </recommendedName>
</protein>
<evidence type="ECO:0008006" key="4">
    <source>
        <dbReference type="Google" id="ProtNLM"/>
    </source>
</evidence>
<dbReference type="InterPro" id="IPR045936">
    <property type="entry name" value="DUF6356"/>
</dbReference>
<comment type="caution">
    <text evidence="2">The sequence shown here is derived from an EMBL/GenBank/DDBJ whole genome shotgun (WGS) entry which is preliminary data.</text>
</comment>
<dbReference type="EMBL" id="QPMK01000007">
    <property type="protein sequence ID" value="RDD66134.1"/>
    <property type="molecule type" value="Genomic_DNA"/>
</dbReference>
<dbReference type="RefSeq" id="WP_114511126.1">
    <property type="nucleotide sequence ID" value="NZ_QPMK01000007.1"/>
</dbReference>
<dbReference type="Pfam" id="PF19883">
    <property type="entry name" value="DUF6356"/>
    <property type="match status" value="1"/>
</dbReference>
<keyword evidence="1" id="KW-0472">Membrane</keyword>
<evidence type="ECO:0000313" key="3">
    <source>
        <dbReference type="Proteomes" id="UP000253977"/>
    </source>
</evidence>
<feature type="transmembrane region" description="Helical" evidence="1">
    <location>
        <begin position="33"/>
        <end position="54"/>
    </location>
</feature>
<gene>
    <name evidence="2" type="ORF">DU478_11575</name>
</gene>
<keyword evidence="1" id="KW-0812">Transmembrane</keyword>
<dbReference type="Proteomes" id="UP000253977">
    <property type="component" value="Unassembled WGS sequence"/>
</dbReference>
<dbReference type="OrthoDB" id="7652114at2"/>
<organism evidence="2 3">
    <name type="scientific">Thalassococcus profundi</name>
    <dbReference type="NCBI Taxonomy" id="2282382"/>
    <lineage>
        <taxon>Bacteria</taxon>
        <taxon>Pseudomonadati</taxon>
        <taxon>Pseudomonadota</taxon>
        <taxon>Alphaproteobacteria</taxon>
        <taxon>Rhodobacterales</taxon>
        <taxon>Roseobacteraceae</taxon>
        <taxon>Thalassococcus</taxon>
    </lineage>
</organism>
<reference evidence="2 3" key="1">
    <citation type="submission" date="2018-07" db="EMBL/GenBank/DDBJ databases">
        <title>Thalassococcus profundi sp. nov., a marine bacterium isolated from deep seawater of Okinawa Trough.</title>
        <authorList>
            <person name="Yu M."/>
        </authorList>
    </citation>
    <scope>NUCLEOTIDE SEQUENCE [LARGE SCALE GENOMIC DNA]</scope>
    <source>
        <strain evidence="2 3">WRAS1</strain>
    </source>
</reference>
<keyword evidence="3" id="KW-1185">Reference proteome</keyword>
<dbReference type="AlphaFoldDB" id="A0A369TN53"/>
<evidence type="ECO:0000313" key="2">
    <source>
        <dbReference type="EMBL" id="RDD66134.1"/>
    </source>
</evidence>